<keyword evidence="2" id="KW-1133">Transmembrane helix</keyword>
<feature type="domain" description="Polysaccharide biosynthesis protein CapD-like" evidence="3">
    <location>
        <begin position="294"/>
        <end position="577"/>
    </location>
</feature>
<reference evidence="4 5" key="1">
    <citation type="journal article" date="2016" name="C (Basel)">
        <title>Selective Growth of and Electricity Production by Marine Exoelectrogenic Bacteria in Self-Aggregated Hydrogel of Microbially Reduced Graphene Oxide.</title>
        <authorList>
            <person name="Yoshida N."/>
            <person name="Goto Y."/>
            <person name="Miyata Y."/>
        </authorList>
    </citation>
    <scope>NUCLEOTIDE SEQUENCE [LARGE SCALE GENOMIC DNA]</scope>
    <source>
        <strain evidence="4 5">NIT-T3</strain>
    </source>
</reference>
<dbReference type="InterPro" id="IPR003869">
    <property type="entry name" value="Polysac_CapD-like"/>
</dbReference>
<sequence length="647" mass="72273">MAISVGLLNRGSLRSALMLGFQALVVSSSFLLAFLVRFDGDIPAPYWEAFYATLPAIILIKLAVFWRMRLFSGWWRYVSLPDLLVLLRANCYASLGFLLYVVTIHHLTALPRSVLVLDGLFCFLALSGARVLTRILRENHILYQKDKIANREHLLIVGAGAVGQSIVREIRQNPHLNREVIGYIDNDPERHQQRFQGVAVLGPVDRLERLCRERGVDQVVIAQPALGPKELREILERCRKAGVKSKILPSVEDIITDAVSVQHIRDVQLQDLLGRKPVRIDLEEIRGYLQNKRILVTGAGGSIGSEICRQVASFGPACVLLLDNAETPLFHVENELRERFPAVAFETSLSDIRDLARMEYIFSHWRPEVVFHAAAYKHVPMSEHNPIEAIRNNVIGTRNLADRAHDFGVQQFVMVSTDKAVRPTNAMGASKRAAEIYVQTLARTSPTNFVTVRFGNVLGSNGSVVPIFKEQIRRGGPVTVTHADITRFFMTIPEAVQLVLQAGSMGRGGDIMLLDMGEPVKVLHLAEELIRLSGLKPYEDIEIVFTGLRPGEKLYEELLLDDEGVRPTRHEKICVANAVFHDPATLKAQIEDLYQSCRHMDLEGALRVLNRIVPEYKISRDLALPHPGRAIPPGAGEGPAPYVLLRS</sequence>
<feature type="transmembrane region" description="Helical" evidence="2">
    <location>
        <begin position="16"/>
        <end position="37"/>
    </location>
</feature>
<evidence type="ECO:0000313" key="5">
    <source>
        <dbReference type="Proteomes" id="UP001319827"/>
    </source>
</evidence>
<evidence type="ECO:0000256" key="2">
    <source>
        <dbReference type="SAM" id="Phobius"/>
    </source>
</evidence>
<keyword evidence="5" id="KW-1185">Reference proteome</keyword>
<evidence type="ECO:0000313" key="4">
    <source>
        <dbReference type="EMBL" id="BCR05785.1"/>
    </source>
</evidence>
<dbReference type="EMBL" id="AP024355">
    <property type="protein sequence ID" value="BCR05785.1"/>
    <property type="molecule type" value="Genomic_DNA"/>
</dbReference>
<dbReference type="Proteomes" id="UP001319827">
    <property type="component" value="Chromosome"/>
</dbReference>
<feature type="transmembrane region" description="Helical" evidence="2">
    <location>
        <begin position="80"/>
        <end position="102"/>
    </location>
</feature>
<dbReference type="PANTHER" id="PTHR43318">
    <property type="entry name" value="UDP-N-ACETYLGLUCOSAMINE 4,6-DEHYDRATASE"/>
    <property type="match status" value="1"/>
</dbReference>
<dbReference type="CDD" id="cd05237">
    <property type="entry name" value="UDP_invert_4-6DH_SDR_e"/>
    <property type="match status" value="1"/>
</dbReference>
<dbReference type="Gene3D" id="3.40.50.720">
    <property type="entry name" value="NAD(P)-binding Rossmann-like Domain"/>
    <property type="match status" value="2"/>
</dbReference>
<feature type="transmembrane region" description="Helical" evidence="2">
    <location>
        <begin position="49"/>
        <end position="68"/>
    </location>
</feature>
<dbReference type="RefSeq" id="WP_221249189.1">
    <property type="nucleotide sequence ID" value="NZ_AP024355.1"/>
</dbReference>
<reference evidence="4 5" key="2">
    <citation type="journal article" date="2021" name="Int. J. Syst. Evol. Microbiol.">
        <title>Isolation and Polyphasic Characterization of Desulfuromonas versatilis sp. Nov., an Electrogenic Bacteria Capable of Versatile Metabolism Isolated from a Graphene Oxide-Reducing Enrichment Culture.</title>
        <authorList>
            <person name="Xie L."/>
            <person name="Yoshida N."/>
            <person name="Ishii S."/>
            <person name="Meng L."/>
        </authorList>
    </citation>
    <scope>NUCLEOTIDE SEQUENCE [LARGE SCALE GENOMIC DNA]</scope>
    <source>
        <strain evidence="4 5">NIT-T3</strain>
    </source>
</reference>
<dbReference type="Pfam" id="PF13727">
    <property type="entry name" value="CoA_binding_3"/>
    <property type="match status" value="1"/>
</dbReference>
<name>A0ABM8HUX7_9BACT</name>
<comment type="similarity">
    <text evidence="1">Belongs to the polysaccharide synthase family.</text>
</comment>
<dbReference type="InterPro" id="IPR036291">
    <property type="entry name" value="NAD(P)-bd_dom_sf"/>
</dbReference>
<proteinExistence type="inferred from homology"/>
<organism evidence="4 5">
    <name type="scientific">Desulfuromonas versatilis</name>
    <dbReference type="NCBI Taxonomy" id="2802975"/>
    <lineage>
        <taxon>Bacteria</taxon>
        <taxon>Pseudomonadati</taxon>
        <taxon>Thermodesulfobacteriota</taxon>
        <taxon>Desulfuromonadia</taxon>
        <taxon>Desulfuromonadales</taxon>
        <taxon>Desulfuromonadaceae</taxon>
        <taxon>Desulfuromonas</taxon>
    </lineage>
</organism>
<evidence type="ECO:0000259" key="3">
    <source>
        <dbReference type="Pfam" id="PF02719"/>
    </source>
</evidence>
<keyword evidence="2" id="KW-0812">Transmembrane</keyword>
<accession>A0ABM8HUX7</accession>
<evidence type="ECO:0000256" key="1">
    <source>
        <dbReference type="ARBA" id="ARBA00007430"/>
    </source>
</evidence>
<dbReference type="SUPFAM" id="SSF51735">
    <property type="entry name" value="NAD(P)-binding Rossmann-fold domains"/>
    <property type="match status" value="2"/>
</dbReference>
<dbReference type="Pfam" id="PF02719">
    <property type="entry name" value="Polysacc_synt_2"/>
    <property type="match status" value="1"/>
</dbReference>
<keyword evidence="2" id="KW-0472">Membrane</keyword>
<dbReference type="PANTHER" id="PTHR43318:SF1">
    <property type="entry name" value="POLYSACCHARIDE BIOSYNTHESIS PROTEIN EPSC-RELATED"/>
    <property type="match status" value="1"/>
</dbReference>
<gene>
    <name evidence="4" type="ORF">DESUT3_28540</name>
</gene>
<dbReference type="InterPro" id="IPR051203">
    <property type="entry name" value="Polysaccharide_Synthase-Rel"/>
</dbReference>
<protein>
    <submittedName>
        <fullName evidence="4">Nucleoside-diphosphate sugar epimerase</fullName>
    </submittedName>
</protein>